<name>A0A6V7X5K4_MELEN</name>
<reference evidence="1 2" key="1">
    <citation type="submission" date="2020-08" db="EMBL/GenBank/DDBJ databases">
        <authorList>
            <person name="Koutsovoulos G."/>
            <person name="Danchin GJ E."/>
        </authorList>
    </citation>
    <scope>NUCLEOTIDE SEQUENCE [LARGE SCALE GENOMIC DNA]</scope>
</reference>
<evidence type="ECO:0000313" key="2">
    <source>
        <dbReference type="Proteomes" id="UP000580250"/>
    </source>
</evidence>
<dbReference type="Proteomes" id="UP000580250">
    <property type="component" value="Unassembled WGS sequence"/>
</dbReference>
<dbReference type="Gene3D" id="3.30.710.10">
    <property type="entry name" value="Potassium Channel Kv1.1, Chain A"/>
    <property type="match status" value="1"/>
</dbReference>
<organism evidence="1 2">
    <name type="scientific">Meloidogyne enterolobii</name>
    <name type="common">Root-knot nematode worm</name>
    <name type="synonym">Meloidogyne mayaguensis</name>
    <dbReference type="NCBI Taxonomy" id="390850"/>
    <lineage>
        <taxon>Eukaryota</taxon>
        <taxon>Metazoa</taxon>
        <taxon>Ecdysozoa</taxon>
        <taxon>Nematoda</taxon>
        <taxon>Chromadorea</taxon>
        <taxon>Rhabditida</taxon>
        <taxon>Tylenchina</taxon>
        <taxon>Tylenchomorpha</taxon>
        <taxon>Tylenchoidea</taxon>
        <taxon>Meloidogynidae</taxon>
        <taxon>Meloidogyninae</taxon>
        <taxon>Meloidogyne</taxon>
    </lineage>
</organism>
<sequence>MIKYFYSGEVDKVSLEKFPEELFAIAEKYQVLALKEVCEQFMASGIDAKNFGKRYLYAGVHGLPMVEKACVDFISANRKKFLASNEWKEFEAEYKEMADHLLISVAYDGNIA</sequence>
<evidence type="ECO:0000313" key="1">
    <source>
        <dbReference type="EMBL" id="CAD2194503.1"/>
    </source>
</evidence>
<protein>
    <submittedName>
        <fullName evidence="1">Uncharacterized protein</fullName>
    </submittedName>
</protein>
<proteinExistence type="predicted"/>
<gene>
    <name evidence="1" type="ORF">MENT_LOCUS47525</name>
</gene>
<dbReference type="Gene3D" id="1.25.40.420">
    <property type="match status" value="1"/>
</dbReference>
<accession>A0A6V7X5K4</accession>
<dbReference type="EMBL" id="CAJEWN010001119">
    <property type="protein sequence ID" value="CAD2194503.1"/>
    <property type="molecule type" value="Genomic_DNA"/>
</dbReference>
<dbReference type="PANTHER" id="PTHR24413">
    <property type="entry name" value="SPECKLE-TYPE POZ PROTEIN"/>
    <property type="match status" value="1"/>
</dbReference>
<dbReference type="AlphaFoldDB" id="A0A6V7X5K4"/>
<comment type="caution">
    <text evidence="1">The sequence shown here is derived from an EMBL/GenBank/DDBJ whole genome shotgun (WGS) entry which is preliminary data.</text>
</comment>
<dbReference type="OrthoDB" id="5828904at2759"/>
<dbReference type="InterPro" id="IPR011333">
    <property type="entry name" value="SKP1/BTB/POZ_sf"/>
</dbReference>